<keyword evidence="2" id="KW-1185">Reference proteome</keyword>
<evidence type="ECO:0000313" key="1">
    <source>
        <dbReference type="EMBL" id="KAF2733494.1"/>
    </source>
</evidence>
<protein>
    <submittedName>
        <fullName evidence="1">Uncharacterized protein</fullName>
    </submittedName>
</protein>
<dbReference type="AlphaFoldDB" id="A0A9P4QVJ7"/>
<reference evidence="1" key="1">
    <citation type="journal article" date="2020" name="Stud. Mycol.">
        <title>101 Dothideomycetes genomes: a test case for predicting lifestyles and emergence of pathogens.</title>
        <authorList>
            <person name="Haridas S."/>
            <person name="Albert R."/>
            <person name="Binder M."/>
            <person name="Bloem J."/>
            <person name="Labutti K."/>
            <person name="Salamov A."/>
            <person name="Andreopoulos B."/>
            <person name="Baker S."/>
            <person name="Barry K."/>
            <person name="Bills G."/>
            <person name="Bluhm B."/>
            <person name="Cannon C."/>
            <person name="Castanera R."/>
            <person name="Culley D."/>
            <person name="Daum C."/>
            <person name="Ezra D."/>
            <person name="Gonzalez J."/>
            <person name="Henrissat B."/>
            <person name="Kuo A."/>
            <person name="Liang C."/>
            <person name="Lipzen A."/>
            <person name="Lutzoni F."/>
            <person name="Magnuson J."/>
            <person name="Mondo S."/>
            <person name="Nolan M."/>
            <person name="Ohm R."/>
            <person name="Pangilinan J."/>
            <person name="Park H.-J."/>
            <person name="Ramirez L."/>
            <person name="Alfaro M."/>
            <person name="Sun H."/>
            <person name="Tritt A."/>
            <person name="Yoshinaga Y."/>
            <person name="Zwiers L.-H."/>
            <person name="Turgeon B."/>
            <person name="Goodwin S."/>
            <person name="Spatafora J."/>
            <person name="Crous P."/>
            <person name="Grigoriev I."/>
        </authorList>
    </citation>
    <scope>NUCLEOTIDE SEQUENCE</scope>
    <source>
        <strain evidence="1">CBS 125425</strain>
    </source>
</reference>
<gene>
    <name evidence="1" type="ORF">EJ04DRAFT_270415</name>
</gene>
<name>A0A9P4QVJ7_9PLEO</name>
<dbReference type="EMBL" id="ML996160">
    <property type="protein sequence ID" value="KAF2733494.1"/>
    <property type="molecule type" value="Genomic_DNA"/>
</dbReference>
<dbReference type="Proteomes" id="UP000799444">
    <property type="component" value="Unassembled WGS sequence"/>
</dbReference>
<evidence type="ECO:0000313" key="2">
    <source>
        <dbReference type="Proteomes" id="UP000799444"/>
    </source>
</evidence>
<comment type="caution">
    <text evidence="1">The sequence shown here is derived from an EMBL/GenBank/DDBJ whole genome shotgun (WGS) entry which is preliminary data.</text>
</comment>
<proteinExistence type="predicted"/>
<accession>A0A9P4QVJ7</accession>
<sequence>MRIADGLGRARSEICGYYVFGGVTRVRRDTRRGQDRVGRRSEATTGSGDIAWVLRCVLLWARRLRGKGEDGCEVSLLQATCGEMGSARDSNRGSAGGHRQISLQASVKFRFKIRIKASDRGREVGQAAWARRASLFGVEPSLSLICRSLKVEATSCTLQRQARLPVRDTARVDHVYSLLYSVFRLFPDRRLLDWTGTGVSCTPHPISTFLKML</sequence>
<organism evidence="1 2">
    <name type="scientific">Polyplosphaeria fusca</name>
    <dbReference type="NCBI Taxonomy" id="682080"/>
    <lineage>
        <taxon>Eukaryota</taxon>
        <taxon>Fungi</taxon>
        <taxon>Dikarya</taxon>
        <taxon>Ascomycota</taxon>
        <taxon>Pezizomycotina</taxon>
        <taxon>Dothideomycetes</taxon>
        <taxon>Pleosporomycetidae</taxon>
        <taxon>Pleosporales</taxon>
        <taxon>Tetraplosphaeriaceae</taxon>
        <taxon>Polyplosphaeria</taxon>
    </lineage>
</organism>